<feature type="transmembrane region" description="Helical" evidence="1">
    <location>
        <begin position="71"/>
        <end position="96"/>
    </location>
</feature>
<dbReference type="PANTHER" id="PTHR35335:SF1">
    <property type="entry name" value="UPF0716 PROTEIN FXSA"/>
    <property type="match status" value="1"/>
</dbReference>
<organism evidence="2 3">
    <name type="scientific">Mycolicibacterium brumae</name>
    <dbReference type="NCBI Taxonomy" id="85968"/>
    <lineage>
        <taxon>Bacteria</taxon>
        <taxon>Bacillati</taxon>
        <taxon>Actinomycetota</taxon>
        <taxon>Actinomycetes</taxon>
        <taxon>Mycobacteriales</taxon>
        <taxon>Mycobacteriaceae</taxon>
        <taxon>Mycolicibacterium</taxon>
    </lineage>
</organism>
<evidence type="ECO:0000256" key="1">
    <source>
        <dbReference type="SAM" id="Phobius"/>
    </source>
</evidence>
<proteinExistence type="predicted"/>
<comment type="caution">
    <text evidence="2">The sequence shown here is derived from an EMBL/GenBank/DDBJ whole genome shotgun (WGS) entry which is preliminary data.</text>
</comment>
<sequence length="175" mass="17945">MRHIGRFLGLYVLIELTAVVGLIWWLGFGPALLVLIGVFLAGAVLSGSQLRRQLRRLSGGVTNPQGAVTDSALIAAGTLLVFVPGLVSSAVGLALLAPGARAVIRPAATAYAARSFANRVVFADLNAGGYGATGHRGFGRGDYIDGEVIDGEVVDTERSGAPATGLPRTAIPPAQ</sequence>
<dbReference type="InterPro" id="IPR007313">
    <property type="entry name" value="FxsA"/>
</dbReference>
<dbReference type="OrthoDB" id="4641426at2"/>
<accession>A0A2G5PBI2</accession>
<keyword evidence="1" id="KW-0812">Transmembrane</keyword>
<dbReference type="STRING" id="85968.GCA_900073015_02684"/>
<keyword evidence="1" id="KW-0472">Membrane</keyword>
<dbReference type="PANTHER" id="PTHR35335">
    <property type="entry name" value="UPF0716 PROTEIN FXSA"/>
    <property type="match status" value="1"/>
</dbReference>
<keyword evidence="1" id="KW-1133">Transmembrane helix</keyword>
<keyword evidence="3" id="KW-1185">Reference proteome</keyword>
<dbReference type="NCBIfam" id="NF008528">
    <property type="entry name" value="PRK11463.1-2"/>
    <property type="match status" value="1"/>
</dbReference>
<dbReference type="Proteomes" id="UP000230551">
    <property type="component" value="Unassembled WGS sequence"/>
</dbReference>
<gene>
    <name evidence="2" type="ORF">CQY22_010360</name>
</gene>
<dbReference type="Pfam" id="PF04186">
    <property type="entry name" value="FxsA"/>
    <property type="match status" value="1"/>
</dbReference>
<dbReference type="EMBL" id="PDCN02000011">
    <property type="protein sequence ID" value="PIB75254.1"/>
    <property type="molecule type" value="Genomic_DNA"/>
</dbReference>
<feature type="transmembrane region" description="Helical" evidence="1">
    <location>
        <begin position="32"/>
        <end position="50"/>
    </location>
</feature>
<dbReference type="RefSeq" id="WP_090589918.1">
    <property type="nucleotide sequence ID" value="NZ_CP104302.1"/>
</dbReference>
<dbReference type="AlphaFoldDB" id="A0A2G5PBI2"/>
<protein>
    <submittedName>
        <fullName evidence="2">Membrane protein FxsA</fullName>
    </submittedName>
</protein>
<evidence type="ECO:0000313" key="2">
    <source>
        <dbReference type="EMBL" id="PIB75254.1"/>
    </source>
</evidence>
<dbReference type="GO" id="GO:0016020">
    <property type="term" value="C:membrane"/>
    <property type="evidence" value="ECO:0007669"/>
    <property type="project" value="InterPro"/>
</dbReference>
<reference evidence="2 3" key="1">
    <citation type="journal article" date="2017" name="Infect. Genet. Evol.">
        <title>The new phylogeny of the genus Mycobacterium: The old and the news.</title>
        <authorList>
            <person name="Tortoli E."/>
            <person name="Fedrizzi T."/>
            <person name="Meehan C.J."/>
            <person name="Trovato A."/>
            <person name="Grottola A."/>
            <person name="Giacobazzi E."/>
            <person name="Serpini G.F."/>
            <person name="Tagliazucchi S."/>
            <person name="Fabio A."/>
            <person name="Bettua C."/>
            <person name="Bertorelli R."/>
            <person name="Frascaro F."/>
            <person name="De Sanctis V."/>
            <person name="Pecorari M."/>
            <person name="Jousson O."/>
            <person name="Segata N."/>
            <person name="Cirillo D.M."/>
        </authorList>
    </citation>
    <scope>NUCLEOTIDE SEQUENCE [LARGE SCALE GENOMIC DNA]</scope>
    <source>
        <strain evidence="2 3">CIP1034565</strain>
    </source>
</reference>
<evidence type="ECO:0000313" key="3">
    <source>
        <dbReference type="Proteomes" id="UP000230551"/>
    </source>
</evidence>
<name>A0A2G5PBI2_9MYCO</name>
<feature type="transmembrane region" description="Helical" evidence="1">
    <location>
        <begin position="7"/>
        <end position="26"/>
    </location>
</feature>